<gene>
    <name evidence="1" type="ORF">GN277_05170</name>
</gene>
<accession>A0A7X3ME78</accession>
<comment type="caution">
    <text evidence="1">The sequence shown here is derived from an EMBL/GenBank/DDBJ whole genome shotgun (WGS) entry which is preliminary data.</text>
</comment>
<protein>
    <submittedName>
        <fullName evidence="1">Uncharacterized protein</fullName>
    </submittedName>
</protein>
<organism evidence="1 2">
    <name type="scientific">Sporofaciens musculi</name>
    <dbReference type="NCBI Taxonomy" id="2681861"/>
    <lineage>
        <taxon>Bacteria</taxon>
        <taxon>Bacillati</taxon>
        <taxon>Bacillota</taxon>
        <taxon>Clostridia</taxon>
        <taxon>Lachnospirales</taxon>
        <taxon>Lachnospiraceae</taxon>
        <taxon>Sporofaciens</taxon>
    </lineage>
</organism>
<dbReference type="RefSeq" id="WP_159750127.1">
    <property type="nucleotide sequence ID" value="NZ_WUQX01000001.1"/>
</dbReference>
<evidence type="ECO:0000313" key="2">
    <source>
        <dbReference type="Proteomes" id="UP000460412"/>
    </source>
</evidence>
<keyword evidence="2" id="KW-1185">Reference proteome</keyword>
<proteinExistence type="predicted"/>
<dbReference type="AlphaFoldDB" id="A0A7X3ME78"/>
<name>A0A7X3ME78_9FIRM</name>
<dbReference type="EMBL" id="WUQX01000001">
    <property type="protein sequence ID" value="MXP74791.1"/>
    <property type="molecule type" value="Genomic_DNA"/>
</dbReference>
<evidence type="ECO:0000313" key="1">
    <source>
        <dbReference type="EMBL" id="MXP74791.1"/>
    </source>
</evidence>
<dbReference type="Proteomes" id="UP000460412">
    <property type="component" value="Unassembled WGS sequence"/>
</dbReference>
<dbReference type="Pfam" id="PF14305">
    <property type="entry name" value="ATPgrasp_TupA"/>
    <property type="match status" value="1"/>
</dbReference>
<reference evidence="1 2" key="1">
    <citation type="submission" date="2019-12" db="EMBL/GenBank/DDBJ databases">
        <title>Sporaefaciens musculi gen. nov., sp. nov., a novel bacterium isolated from the caecum of an obese mouse.</title>
        <authorList>
            <person name="Rasmussen T.S."/>
            <person name="Streidl T."/>
            <person name="Hitch T.C.A."/>
            <person name="Wortmann E."/>
            <person name="Deptula P."/>
            <person name="Hansen M."/>
            <person name="Nielsen D.S."/>
            <person name="Clavel T."/>
            <person name="Vogensen F.K."/>
        </authorList>
    </citation>
    <scope>NUCLEOTIDE SEQUENCE [LARGE SCALE GENOMIC DNA]</scope>
    <source>
        <strain evidence="1 2">WCA-9-b2</strain>
    </source>
</reference>
<dbReference type="InterPro" id="IPR029465">
    <property type="entry name" value="ATPgrasp_TupA"/>
</dbReference>
<sequence>MRDNYVLWVHERSLNNNSIVHVPKEHSGYDKSLMDYKFFCFNGKPQFLYISKGLENHSTAEMTFLDLDWKKTPFQRTDFKQFEEIPPRPMLFDDMKQIAKCLAGAIPFIRVDMYVIRGQIYFSELTFSPCSGFMEFRENEHDSKLGDLLSLPEQKLIN</sequence>